<organism evidence="2 3">
    <name type="scientific">Methylomicrobium album BG8</name>
    <dbReference type="NCBI Taxonomy" id="686340"/>
    <lineage>
        <taxon>Bacteria</taxon>
        <taxon>Pseudomonadati</taxon>
        <taxon>Pseudomonadota</taxon>
        <taxon>Gammaproteobacteria</taxon>
        <taxon>Methylococcales</taxon>
        <taxon>Methylococcaceae</taxon>
        <taxon>Methylomicrobium</taxon>
    </lineage>
</organism>
<dbReference type="InterPro" id="IPR008312">
    <property type="entry name" value="T6SS_TssB1"/>
</dbReference>
<gene>
    <name evidence="2" type="ORF">Metal_3080</name>
</gene>
<evidence type="ECO:0000259" key="1">
    <source>
        <dbReference type="Pfam" id="PF05943"/>
    </source>
</evidence>
<dbReference type="Proteomes" id="UP000005090">
    <property type="component" value="Chromosome"/>
</dbReference>
<proteinExistence type="predicted"/>
<dbReference type="eggNOG" id="COG3517">
    <property type="taxonomic scope" value="Bacteria"/>
</dbReference>
<evidence type="ECO:0000313" key="2">
    <source>
        <dbReference type="EMBL" id="EIC30759.1"/>
    </source>
</evidence>
<dbReference type="RefSeq" id="WP_005373563.1">
    <property type="nucleotide sequence ID" value="NZ_CM001475.1"/>
</dbReference>
<dbReference type="eggNOG" id="COG3516">
    <property type="taxonomic scope" value="Bacteria"/>
</dbReference>
<dbReference type="InterPro" id="IPR044031">
    <property type="entry name" value="TssC1_N"/>
</dbReference>
<dbReference type="PANTHER" id="PTHR35565">
    <property type="entry name" value="CYTOPLASMIC PROTEIN-RELATED"/>
    <property type="match status" value="1"/>
</dbReference>
<sequence>MRILILGDFSGAGMRREAKRQGFGERVIHQVDIDNFDAVMARIAPRLHLDADVELAFRQMDDFHPDTLFRNLEIFQELARVRKRLNDDATFAQAAEMLRGLMQVAAPPVTDGEPSPPEDDQATFDRLIGGRAVHPEGSRKNPGASVTARYIEQIVAQYIVPDPGPFKAVYLKAADEALSVKMRELLHRPDFQALEAAWRAMWILVSNLETGEHLSLHLLDVGKDELFEEISAARENLSRSALYRLLAGQNAGSFGGESWSAIIGNYTFGSDPEDVALLAACGLVSSQAGGPFIAAADSGLLGCRVLAESPDPHDWSEMSPEAEKRWAALRQTPIAPWLGLALPRILLRLPYGGDSDPVESFAFEETAQPYPHADFLWGNPAFFCALLLGRSYLGRGDAMRPGDDLQIHDLPAYILKQDGGSTLLPCAETHLTDRAAEKILGLGIMPFLSHRNGNAARLARFQSLADPPAALRGFWTG</sequence>
<feature type="domain" description="TssC1 N-terminal" evidence="1">
    <location>
        <begin position="173"/>
        <end position="463"/>
    </location>
</feature>
<dbReference type="Pfam" id="PF05591">
    <property type="entry name" value="T6SS_VipA"/>
    <property type="match status" value="1"/>
</dbReference>
<accession>H8GN45</accession>
<dbReference type="STRING" id="686340.Metal_3080"/>
<dbReference type="AlphaFoldDB" id="H8GN45"/>
<reference evidence="2 3" key="1">
    <citation type="journal article" date="2013" name="Genome Announc.">
        <title>Genome Sequence of the Obligate Gammaproteobacterial Methanotroph Methylomicrobium album Strain BG8.</title>
        <authorList>
            <person name="Kits K.D."/>
            <person name="Kalyuzhnaya M.G."/>
            <person name="Klotz M.G."/>
            <person name="Jetten M.S."/>
            <person name="Op den Camp H.J."/>
            <person name="Vuilleumier S."/>
            <person name="Bringel F."/>
            <person name="Dispirito A.A."/>
            <person name="Murrell J.C."/>
            <person name="Bruce D."/>
            <person name="Cheng J.F."/>
            <person name="Copeland A."/>
            <person name="Goodwin L."/>
            <person name="Hauser L."/>
            <person name="Lajus A."/>
            <person name="Land M.L."/>
            <person name="Lapidus A."/>
            <person name="Lucas S."/>
            <person name="Medigue C."/>
            <person name="Pitluck S."/>
            <person name="Woyke T."/>
            <person name="Zeytun A."/>
            <person name="Stein L.Y."/>
        </authorList>
    </citation>
    <scope>NUCLEOTIDE SEQUENCE [LARGE SCALE GENOMIC DNA]</scope>
    <source>
        <strain evidence="2 3">BG8</strain>
    </source>
</reference>
<name>H8GN45_METAL</name>
<keyword evidence="3" id="KW-1185">Reference proteome</keyword>
<dbReference type="HOGENOM" id="CLU_026156_1_0_6"/>
<dbReference type="EMBL" id="CM001475">
    <property type="protein sequence ID" value="EIC30759.1"/>
    <property type="molecule type" value="Genomic_DNA"/>
</dbReference>
<dbReference type="Pfam" id="PF05943">
    <property type="entry name" value="VipB"/>
    <property type="match status" value="1"/>
</dbReference>
<dbReference type="PANTHER" id="PTHR35565:SF1">
    <property type="entry name" value="TYPE VI SECRETION SYSTEM CONTRACTILE SHEATH LARGE SUBUNIT"/>
    <property type="match status" value="1"/>
</dbReference>
<dbReference type="InterPro" id="IPR010269">
    <property type="entry name" value="T6SS_TssC-like"/>
</dbReference>
<evidence type="ECO:0000313" key="3">
    <source>
        <dbReference type="Proteomes" id="UP000005090"/>
    </source>
</evidence>
<protein>
    <recommendedName>
        <fullName evidence="1">TssC1 N-terminal domain-containing protein</fullName>
    </recommendedName>
</protein>